<evidence type="ECO:0000313" key="1">
    <source>
        <dbReference type="EMBL" id="KAH6940849.1"/>
    </source>
</evidence>
<organism evidence="1 2">
    <name type="scientific">Hyalomma asiaticum</name>
    <name type="common">Tick</name>
    <dbReference type="NCBI Taxonomy" id="266040"/>
    <lineage>
        <taxon>Eukaryota</taxon>
        <taxon>Metazoa</taxon>
        <taxon>Ecdysozoa</taxon>
        <taxon>Arthropoda</taxon>
        <taxon>Chelicerata</taxon>
        <taxon>Arachnida</taxon>
        <taxon>Acari</taxon>
        <taxon>Parasitiformes</taxon>
        <taxon>Ixodida</taxon>
        <taxon>Ixodoidea</taxon>
        <taxon>Ixodidae</taxon>
        <taxon>Hyalomminae</taxon>
        <taxon>Hyalomma</taxon>
    </lineage>
</organism>
<accession>A0ACB7T4D5</accession>
<dbReference type="EMBL" id="CM023491">
    <property type="protein sequence ID" value="KAH6940849.1"/>
    <property type="molecule type" value="Genomic_DNA"/>
</dbReference>
<gene>
    <name evidence="1" type="ORF">HPB50_009076</name>
</gene>
<proteinExistence type="predicted"/>
<name>A0ACB7T4D5_HYAAI</name>
<protein>
    <submittedName>
        <fullName evidence="1">Uncharacterized protein</fullName>
    </submittedName>
</protein>
<comment type="caution">
    <text evidence="1">The sequence shown here is derived from an EMBL/GenBank/DDBJ whole genome shotgun (WGS) entry which is preliminary data.</text>
</comment>
<dbReference type="Proteomes" id="UP000821845">
    <property type="component" value="Chromosome 11"/>
</dbReference>
<sequence>MKVGIAVQLFRESPAAIRYFIEKKKLPADAETTAWFFELVFKWYTVMTARHSVVALSFLDMQKYKEAISALDLASEVFRGLCIGFRKVWKPGQSGVLMSTDVVMKLHVFLLHECGYKFVLTGRLAQDCLENLFSVIRMKKPVPSSYDLKNALKIVSVSQFLKVPKTSGYDIDESAYLVDFLSGEIQQVKSTGEPEDSEDCNDENVDLQPVSSIEGDILAHLAGFLLKPIVSAVEKCGDCTEMLLAKRSKNERGLTQLKEYVKGGNNLIYASQDVLDVVVQCESVFKPICETEDLSLLKQPMKTLKAAVSKHVDVPQISCARHPDVTDKLLSRFVSVRLRIYTRWLNTPEQPDKSYGSKTVAGANLE</sequence>
<reference evidence="1" key="1">
    <citation type="submission" date="2020-05" db="EMBL/GenBank/DDBJ databases">
        <title>Large-scale comparative analyses of tick genomes elucidate their genetic diversity and vector capacities.</title>
        <authorList>
            <person name="Jia N."/>
            <person name="Wang J."/>
            <person name="Shi W."/>
            <person name="Du L."/>
            <person name="Sun Y."/>
            <person name="Zhan W."/>
            <person name="Jiang J."/>
            <person name="Wang Q."/>
            <person name="Zhang B."/>
            <person name="Ji P."/>
            <person name="Sakyi L.B."/>
            <person name="Cui X."/>
            <person name="Yuan T."/>
            <person name="Jiang B."/>
            <person name="Yang W."/>
            <person name="Lam T.T.-Y."/>
            <person name="Chang Q."/>
            <person name="Ding S."/>
            <person name="Wang X."/>
            <person name="Zhu J."/>
            <person name="Ruan X."/>
            <person name="Zhao L."/>
            <person name="Wei J."/>
            <person name="Que T."/>
            <person name="Du C."/>
            <person name="Cheng J."/>
            <person name="Dai P."/>
            <person name="Han X."/>
            <person name="Huang E."/>
            <person name="Gao Y."/>
            <person name="Liu J."/>
            <person name="Shao H."/>
            <person name="Ye R."/>
            <person name="Li L."/>
            <person name="Wei W."/>
            <person name="Wang X."/>
            <person name="Wang C."/>
            <person name="Yang T."/>
            <person name="Huo Q."/>
            <person name="Li W."/>
            <person name="Guo W."/>
            <person name="Chen H."/>
            <person name="Zhou L."/>
            <person name="Ni X."/>
            <person name="Tian J."/>
            <person name="Zhou Y."/>
            <person name="Sheng Y."/>
            <person name="Liu T."/>
            <person name="Pan Y."/>
            <person name="Xia L."/>
            <person name="Li J."/>
            <person name="Zhao F."/>
            <person name="Cao W."/>
        </authorList>
    </citation>
    <scope>NUCLEOTIDE SEQUENCE</scope>
    <source>
        <strain evidence="1">Hyas-2018</strain>
    </source>
</reference>
<keyword evidence="2" id="KW-1185">Reference proteome</keyword>
<evidence type="ECO:0000313" key="2">
    <source>
        <dbReference type="Proteomes" id="UP000821845"/>
    </source>
</evidence>